<organism evidence="4 5">
    <name type="scientific">Rhodopseudomonas pseudopalustris</name>
    <dbReference type="NCBI Taxonomy" id="1513892"/>
    <lineage>
        <taxon>Bacteria</taxon>
        <taxon>Pseudomonadati</taxon>
        <taxon>Pseudomonadota</taxon>
        <taxon>Alphaproteobacteria</taxon>
        <taxon>Hyphomicrobiales</taxon>
        <taxon>Nitrobacteraceae</taxon>
        <taxon>Rhodopseudomonas</taxon>
    </lineage>
</organism>
<accession>A0A1H8VS36</accession>
<dbReference type="Pfam" id="PF01323">
    <property type="entry name" value="DSBA"/>
    <property type="match status" value="1"/>
</dbReference>
<dbReference type="InterPro" id="IPR014440">
    <property type="entry name" value="HCCAis_GSTk"/>
</dbReference>
<gene>
    <name evidence="4" type="ORF">SAMN05444123_109179</name>
</gene>
<protein>
    <recommendedName>
        <fullName evidence="1">2-hydroxychromene-2-carboxylate isomerase</fullName>
        <ecNumber evidence="1">5.99.1.4</ecNumber>
    </recommendedName>
</protein>
<dbReference type="GO" id="GO:0004364">
    <property type="term" value="F:glutathione transferase activity"/>
    <property type="evidence" value="ECO:0007669"/>
    <property type="project" value="TreeGrafter"/>
</dbReference>
<evidence type="ECO:0000256" key="1">
    <source>
        <dbReference type="PIRNR" id="PIRNR006386"/>
    </source>
</evidence>
<dbReference type="RefSeq" id="WP_092685547.1">
    <property type="nucleotide sequence ID" value="NZ_FODT01000009.1"/>
</dbReference>
<dbReference type="InterPro" id="IPR044087">
    <property type="entry name" value="NahD-like"/>
</dbReference>
<comment type="catalytic activity">
    <reaction evidence="1">
        <text>2-hydroxychromene-2-carboxylate = (3E)-4-(2-hydroxyphenyl)-2-oxobut-3-enoate</text>
        <dbReference type="Rhea" id="RHEA:27401"/>
        <dbReference type="ChEBI" id="CHEBI:59350"/>
        <dbReference type="ChEBI" id="CHEBI:59353"/>
        <dbReference type="EC" id="5.99.1.4"/>
    </reaction>
</comment>
<dbReference type="EMBL" id="FODT01000009">
    <property type="protein sequence ID" value="SEP18236.1"/>
    <property type="molecule type" value="Genomic_DNA"/>
</dbReference>
<evidence type="ECO:0000256" key="2">
    <source>
        <dbReference type="PIRSR" id="PIRSR006386-1"/>
    </source>
</evidence>
<dbReference type="GO" id="GO:0006749">
    <property type="term" value="P:glutathione metabolic process"/>
    <property type="evidence" value="ECO:0007669"/>
    <property type="project" value="TreeGrafter"/>
</dbReference>
<dbReference type="Proteomes" id="UP000199615">
    <property type="component" value="Unassembled WGS sequence"/>
</dbReference>
<dbReference type="Gene3D" id="3.40.30.10">
    <property type="entry name" value="Glutaredoxin"/>
    <property type="match status" value="1"/>
</dbReference>
<keyword evidence="5" id="KW-1185">Reference proteome</keyword>
<evidence type="ECO:0000313" key="5">
    <source>
        <dbReference type="Proteomes" id="UP000199615"/>
    </source>
</evidence>
<name>A0A1H8VS36_9BRAD</name>
<evidence type="ECO:0000313" key="4">
    <source>
        <dbReference type="EMBL" id="SEP18236.1"/>
    </source>
</evidence>
<dbReference type="OrthoDB" id="5244108at2"/>
<dbReference type="InterPro" id="IPR036249">
    <property type="entry name" value="Thioredoxin-like_sf"/>
</dbReference>
<dbReference type="CDD" id="cd03022">
    <property type="entry name" value="DsbA_HCCA_Iso"/>
    <property type="match status" value="1"/>
</dbReference>
<keyword evidence="1 4" id="KW-0413">Isomerase</keyword>
<feature type="domain" description="DSBA-like thioredoxin" evidence="3">
    <location>
        <begin position="2"/>
        <end position="199"/>
    </location>
</feature>
<reference evidence="5" key="1">
    <citation type="submission" date="2016-10" db="EMBL/GenBank/DDBJ databases">
        <authorList>
            <person name="Varghese N."/>
            <person name="Submissions S."/>
        </authorList>
    </citation>
    <scope>NUCLEOTIDE SEQUENCE [LARGE SCALE GENOMIC DNA]</scope>
    <source>
        <strain evidence="5">DSM 123</strain>
    </source>
</reference>
<feature type="active site" description="Nucleophile" evidence="2">
    <location>
        <position position="10"/>
    </location>
</feature>
<dbReference type="GO" id="GO:1901170">
    <property type="term" value="P:naphthalene catabolic process"/>
    <property type="evidence" value="ECO:0007669"/>
    <property type="project" value="InterPro"/>
</dbReference>
<dbReference type="GO" id="GO:0004602">
    <property type="term" value="F:glutathione peroxidase activity"/>
    <property type="evidence" value="ECO:0007669"/>
    <property type="project" value="TreeGrafter"/>
</dbReference>
<proteinExistence type="inferred from homology"/>
<dbReference type="PANTHER" id="PTHR42943:SF2">
    <property type="entry name" value="GLUTATHIONE S-TRANSFERASE KAPPA 1"/>
    <property type="match status" value="1"/>
</dbReference>
<comment type="similarity">
    <text evidence="1">Belongs to the GST superfamily. NadH family.</text>
</comment>
<dbReference type="AlphaFoldDB" id="A0A1H8VS36"/>
<dbReference type="SUPFAM" id="SSF52833">
    <property type="entry name" value="Thioredoxin-like"/>
    <property type="match status" value="1"/>
</dbReference>
<dbReference type="EC" id="5.99.1.4" evidence="1"/>
<dbReference type="GO" id="GO:0018845">
    <property type="term" value="F:2-hydroxychromene-2-carboxylate isomerase activity"/>
    <property type="evidence" value="ECO:0007669"/>
    <property type="project" value="UniProtKB-UniRule"/>
</dbReference>
<dbReference type="PANTHER" id="PTHR42943">
    <property type="entry name" value="GLUTATHIONE S-TRANSFERASE KAPPA"/>
    <property type="match status" value="1"/>
</dbReference>
<dbReference type="InterPro" id="IPR051924">
    <property type="entry name" value="GST_Kappa/NadH"/>
</dbReference>
<dbReference type="PIRSF" id="PIRSF006386">
    <property type="entry name" value="HCCAis_GSTk"/>
    <property type="match status" value="1"/>
</dbReference>
<evidence type="ECO:0000259" key="3">
    <source>
        <dbReference type="Pfam" id="PF01323"/>
    </source>
</evidence>
<sequence length="210" mass="23048">MLEFFFDCSSPWTYLAFHNIQPLAKEAGVEISWRPILVGGIFNSVNPSVYESRKTPVPLKARYMLKDLGDWSRSAGLAIKMPPSVFPVNSVKAMRGCLALLRDRPDAMAPFATAVFEAYWGDDQDISNDEVLSAICKRVGVDSQALFAAISEPAIKDQLKANTDEVMARGGFGSPTIFVDTTDMYFGNDRLPLVREALARRKSSTSASAA</sequence>
<dbReference type="InterPro" id="IPR001853">
    <property type="entry name" value="DSBA-like_thioredoxin_dom"/>
</dbReference>